<keyword evidence="1" id="KW-1133">Transmembrane helix</keyword>
<dbReference type="EMBL" id="WSFT01000039">
    <property type="protein sequence ID" value="MBS4538910.1"/>
    <property type="molecule type" value="Genomic_DNA"/>
</dbReference>
<dbReference type="AlphaFoldDB" id="A0A942Z9I8"/>
<evidence type="ECO:0000313" key="2">
    <source>
        <dbReference type="EMBL" id="MBS4538910.1"/>
    </source>
</evidence>
<feature type="transmembrane region" description="Helical" evidence="1">
    <location>
        <begin position="75"/>
        <end position="93"/>
    </location>
</feature>
<keyword evidence="3" id="KW-1185">Reference proteome</keyword>
<proteinExistence type="predicted"/>
<keyword evidence="1" id="KW-0812">Transmembrane</keyword>
<comment type="caution">
    <text evidence="2">The sequence shown here is derived from an EMBL/GenBank/DDBJ whole genome shotgun (WGS) entry which is preliminary data.</text>
</comment>
<organism evidence="2 3">
    <name type="scientific">Anaeromonas frigoriresistens</name>
    <dbReference type="NCBI Taxonomy" id="2683708"/>
    <lineage>
        <taxon>Bacteria</taxon>
        <taxon>Bacillati</taxon>
        <taxon>Bacillota</taxon>
        <taxon>Tissierellia</taxon>
        <taxon>Tissierellales</taxon>
        <taxon>Thermohalobacteraceae</taxon>
        <taxon>Anaeromonas</taxon>
    </lineage>
</organism>
<evidence type="ECO:0000313" key="3">
    <source>
        <dbReference type="Proteomes" id="UP000724672"/>
    </source>
</evidence>
<dbReference type="Proteomes" id="UP000724672">
    <property type="component" value="Unassembled WGS sequence"/>
</dbReference>
<feature type="transmembrane region" description="Helical" evidence="1">
    <location>
        <begin position="6"/>
        <end position="25"/>
    </location>
</feature>
<gene>
    <name evidence="2" type="ORF">GOQ27_10565</name>
</gene>
<dbReference type="RefSeq" id="WP_203366835.1">
    <property type="nucleotide sequence ID" value="NZ_WSFT01000039.1"/>
</dbReference>
<evidence type="ECO:0008006" key="4">
    <source>
        <dbReference type="Google" id="ProtNLM"/>
    </source>
</evidence>
<keyword evidence="1" id="KW-0472">Membrane</keyword>
<sequence>MWDVILGILFLLIFIIIIREEYIRRKYEVVVKSIKEIHYNAYFSVMWFLIAVMYLPTDSIREFNNNELREITDSIPFFTVAILHLISGLRRNLINEYGIITHNAQVKWKKVLNYEWNDKIKKKRNKEYYILKLLIRTNKFDKKVFGSDERKIFFKIPIEDREKVEEYLNRKLNTWEI</sequence>
<reference evidence="2" key="1">
    <citation type="submission" date="2019-12" db="EMBL/GenBank/DDBJ databases">
        <title>Clostridiaceae gen. nov. sp. nov., isolated from sediment in Xinjiang, China.</title>
        <authorList>
            <person name="Zhang R."/>
        </authorList>
    </citation>
    <scope>NUCLEOTIDE SEQUENCE</scope>
    <source>
        <strain evidence="2">D2Q-11</strain>
    </source>
</reference>
<feature type="transmembrane region" description="Helical" evidence="1">
    <location>
        <begin position="37"/>
        <end position="55"/>
    </location>
</feature>
<accession>A0A942Z9I8</accession>
<evidence type="ECO:0000256" key="1">
    <source>
        <dbReference type="SAM" id="Phobius"/>
    </source>
</evidence>
<name>A0A942Z9I8_9FIRM</name>
<protein>
    <recommendedName>
        <fullName evidence="4">DUF5673 domain-containing protein</fullName>
    </recommendedName>
</protein>